<protein>
    <submittedName>
        <fullName evidence="4">Lysozyme inhibitor LprI family protein</fullName>
    </submittedName>
</protein>
<feature type="domain" description="Lysozyme inhibitor LprI-like N-terminal" evidence="3">
    <location>
        <begin position="61"/>
        <end position="149"/>
    </location>
</feature>
<dbReference type="EMBL" id="JBHSLU010000096">
    <property type="protein sequence ID" value="MFC5508529.1"/>
    <property type="molecule type" value="Genomic_DNA"/>
</dbReference>
<feature type="chain" id="PRO_5046832099" evidence="2">
    <location>
        <begin position="30"/>
        <end position="171"/>
    </location>
</feature>
<gene>
    <name evidence="4" type="ORF">ACFPN9_25110</name>
</gene>
<evidence type="ECO:0000256" key="2">
    <source>
        <dbReference type="SAM" id="SignalP"/>
    </source>
</evidence>
<comment type="caution">
    <text evidence="4">The sequence shown here is derived from an EMBL/GenBank/DDBJ whole genome shotgun (WGS) entry which is preliminary data.</text>
</comment>
<dbReference type="Gene3D" id="1.20.1270.180">
    <property type="match status" value="1"/>
</dbReference>
<dbReference type="InterPro" id="IPR009739">
    <property type="entry name" value="LprI-like_N"/>
</dbReference>
<proteinExistence type="predicted"/>
<keyword evidence="2" id="KW-0732">Signal</keyword>
<evidence type="ECO:0000259" key="3">
    <source>
        <dbReference type="Pfam" id="PF07007"/>
    </source>
</evidence>
<sequence>MSAPVLALLFIAVGLGLAPAAAQTGPTLAADRALLATCLRENPAAAGSCIGSVAVACVVAAGANRQAAEAGCARREEAVWREKLVLAVQQSGRPLDAGQRSRLVALQMSWEGYVAQKCAFYAATQREALQPGRQAGCELREVAARALELERAARPQAPARRPSQQPPQIIR</sequence>
<feature type="compositionally biased region" description="Low complexity" evidence="1">
    <location>
        <begin position="154"/>
        <end position="171"/>
    </location>
</feature>
<feature type="region of interest" description="Disordered" evidence="1">
    <location>
        <begin position="152"/>
        <end position="171"/>
    </location>
</feature>
<keyword evidence="5" id="KW-1185">Reference proteome</keyword>
<evidence type="ECO:0000313" key="4">
    <source>
        <dbReference type="EMBL" id="MFC5508529.1"/>
    </source>
</evidence>
<feature type="signal peptide" evidence="2">
    <location>
        <begin position="1"/>
        <end position="29"/>
    </location>
</feature>
<name>A0ABW0P7A2_9HYPH</name>
<dbReference type="Pfam" id="PF07007">
    <property type="entry name" value="LprI"/>
    <property type="match status" value="1"/>
</dbReference>
<evidence type="ECO:0000313" key="5">
    <source>
        <dbReference type="Proteomes" id="UP001596060"/>
    </source>
</evidence>
<reference evidence="5" key="1">
    <citation type="journal article" date="2019" name="Int. J. Syst. Evol. Microbiol.">
        <title>The Global Catalogue of Microorganisms (GCM) 10K type strain sequencing project: providing services to taxonomists for standard genome sequencing and annotation.</title>
        <authorList>
            <consortium name="The Broad Institute Genomics Platform"/>
            <consortium name="The Broad Institute Genome Sequencing Center for Infectious Disease"/>
            <person name="Wu L."/>
            <person name="Ma J."/>
        </authorList>
    </citation>
    <scope>NUCLEOTIDE SEQUENCE [LARGE SCALE GENOMIC DNA]</scope>
    <source>
        <strain evidence="5">CCUG 43117</strain>
    </source>
</reference>
<dbReference type="Proteomes" id="UP001596060">
    <property type="component" value="Unassembled WGS sequence"/>
</dbReference>
<organism evidence="4 5">
    <name type="scientific">Bosea massiliensis</name>
    <dbReference type="NCBI Taxonomy" id="151419"/>
    <lineage>
        <taxon>Bacteria</taxon>
        <taxon>Pseudomonadati</taxon>
        <taxon>Pseudomonadota</taxon>
        <taxon>Alphaproteobacteria</taxon>
        <taxon>Hyphomicrobiales</taxon>
        <taxon>Boseaceae</taxon>
        <taxon>Bosea</taxon>
    </lineage>
</organism>
<evidence type="ECO:0000256" key="1">
    <source>
        <dbReference type="SAM" id="MobiDB-lite"/>
    </source>
</evidence>
<accession>A0ABW0P7A2</accession>
<dbReference type="RefSeq" id="WP_066719149.1">
    <property type="nucleotide sequence ID" value="NZ_JBHSLU010000096.1"/>
</dbReference>